<dbReference type="InterPro" id="IPR009057">
    <property type="entry name" value="Homeodomain-like_sf"/>
</dbReference>
<proteinExistence type="predicted"/>
<dbReference type="EMBL" id="GEBQ01022958">
    <property type="protein sequence ID" value="JAT17019.1"/>
    <property type="molecule type" value="Transcribed_RNA"/>
</dbReference>
<dbReference type="SMART" id="SM00717">
    <property type="entry name" value="SANT"/>
    <property type="match status" value="1"/>
</dbReference>
<accession>A0A1B6KZY0</accession>
<dbReference type="Pfam" id="PF20878">
    <property type="entry name" value="REST_helical"/>
    <property type="match status" value="1"/>
</dbReference>
<dbReference type="GO" id="GO:0003714">
    <property type="term" value="F:transcription corepressor activity"/>
    <property type="evidence" value="ECO:0007669"/>
    <property type="project" value="TreeGrafter"/>
</dbReference>
<evidence type="ECO:0000256" key="1">
    <source>
        <dbReference type="ARBA" id="ARBA00004123"/>
    </source>
</evidence>
<sequence>MCNTCYTHWRRTGNLRPTVGPTKPRDRQLLLRNKRKPPRGMYVNHDDLIAMASGPTGQGEQMLKAMDREIVSLKRQVQNNKQVLSSLKRKSSEGVDEQRPSDNNGRINARWTNDELLLAVQGIRKYGKDFQAIADVIGTKTEVHMRSFFINYRRRFNLDAVLLEYEAEHGPIQDSDDKMEVDVVVTGSEAASGSSPPSTPLKPAPVVSFSAKTTPTK</sequence>
<feature type="region of interest" description="Disordered" evidence="2">
    <location>
        <begin position="85"/>
        <end position="107"/>
    </location>
</feature>
<dbReference type="Pfam" id="PF00249">
    <property type="entry name" value="Myb_DNA-binding"/>
    <property type="match status" value="1"/>
</dbReference>
<dbReference type="PANTHER" id="PTHR16089">
    <property type="entry name" value="REST COREPRESSOR COREST PROTEIN-RELATED"/>
    <property type="match status" value="1"/>
</dbReference>
<dbReference type="InterPro" id="IPR051066">
    <property type="entry name" value="Trans_reg/Corepressor"/>
</dbReference>
<dbReference type="PROSITE" id="PS51293">
    <property type="entry name" value="SANT"/>
    <property type="match status" value="1"/>
</dbReference>
<dbReference type="CDD" id="cd00167">
    <property type="entry name" value="SANT"/>
    <property type="match status" value="1"/>
</dbReference>
<organism evidence="4">
    <name type="scientific">Graphocephala atropunctata</name>
    <dbReference type="NCBI Taxonomy" id="36148"/>
    <lineage>
        <taxon>Eukaryota</taxon>
        <taxon>Metazoa</taxon>
        <taxon>Ecdysozoa</taxon>
        <taxon>Arthropoda</taxon>
        <taxon>Hexapoda</taxon>
        <taxon>Insecta</taxon>
        <taxon>Pterygota</taxon>
        <taxon>Neoptera</taxon>
        <taxon>Paraneoptera</taxon>
        <taxon>Hemiptera</taxon>
        <taxon>Auchenorrhyncha</taxon>
        <taxon>Membracoidea</taxon>
        <taxon>Cicadellidae</taxon>
        <taxon>Cicadellinae</taxon>
        <taxon>Cicadellini</taxon>
        <taxon>Graphocephala</taxon>
    </lineage>
</organism>
<feature type="compositionally biased region" description="Low complexity" evidence="2">
    <location>
        <begin position="187"/>
        <end position="196"/>
    </location>
</feature>
<dbReference type="GO" id="GO:0005667">
    <property type="term" value="C:transcription regulator complex"/>
    <property type="evidence" value="ECO:0007669"/>
    <property type="project" value="TreeGrafter"/>
</dbReference>
<dbReference type="InterPro" id="IPR017884">
    <property type="entry name" value="SANT_dom"/>
</dbReference>
<gene>
    <name evidence="4" type="ORF">g.8028</name>
</gene>
<name>A0A1B6KZY0_9HEMI</name>
<dbReference type="AlphaFoldDB" id="A0A1B6KZY0"/>
<feature type="region of interest" description="Disordered" evidence="2">
    <location>
        <begin position="187"/>
        <end position="217"/>
    </location>
</feature>
<dbReference type="InterPro" id="IPR049048">
    <property type="entry name" value="REST_helical"/>
</dbReference>
<dbReference type="PANTHER" id="PTHR16089:SF28">
    <property type="entry name" value="REST COREPRESSOR"/>
    <property type="match status" value="1"/>
</dbReference>
<dbReference type="Gene3D" id="1.20.58.1880">
    <property type="match status" value="1"/>
</dbReference>
<dbReference type="InterPro" id="IPR001005">
    <property type="entry name" value="SANT/Myb"/>
</dbReference>
<evidence type="ECO:0000259" key="3">
    <source>
        <dbReference type="PROSITE" id="PS51293"/>
    </source>
</evidence>
<comment type="subcellular location">
    <subcellularLocation>
        <location evidence="1">Nucleus</location>
    </subcellularLocation>
</comment>
<evidence type="ECO:0000256" key="2">
    <source>
        <dbReference type="SAM" id="MobiDB-lite"/>
    </source>
</evidence>
<reference evidence="4" key="1">
    <citation type="submission" date="2015-11" db="EMBL/GenBank/DDBJ databases">
        <title>De novo transcriptome assembly of four potential Pierce s Disease insect vectors from Arizona vineyards.</title>
        <authorList>
            <person name="Tassone E.E."/>
        </authorList>
    </citation>
    <scope>NUCLEOTIDE SEQUENCE</scope>
</reference>
<feature type="compositionally biased region" description="Basic and acidic residues" evidence="2">
    <location>
        <begin position="90"/>
        <end position="100"/>
    </location>
</feature>
<dbReference type="GO" id="GO:0006357">
    <property type="term" value="P:regulation of transcription by RNA polymerase II"/>
    <property type="evidence" value="ECO:0007669"/>
    <property type="project" value="TreeGrafter"/>
</dbReference>
<dbReference type="SUPFAM" id="SSF46689">
    <property type="entry name" value="Homeodomain-like"/>
    <property type="match status" value="1"/>
</dbReference>
<dbReference type="FunFam" id="1.20.58.1880:FF:000001">
    <property type="entry name" value="REST corepressor 1"/>
    <property type="match status" value="1"/>
</dbReference>
<protein>
    <recommendedName>
        <fullName evidence="3">SANT domain-containing protein</fullName>
    </recommendedName>
</protein>
<evidence type="ECO:0000313" key="4">
    <source>
        <dbReference type="EMBL" id="JAT17019.1"/>
    </source>
</evidence>
<dbReference type="GO" id="GO:0000118">
    <property type="term" value="C:histone deacetylase complex"/>
    <property type="evidence" value="ECO:0007669"/>
    <property type="project" value="TreeGrafter"/>
</dbReference>
<feature type="domain" description="SANT" evidence="3">
    <location>
        <begin position="106"/>
        <end position="157"/>
    </location>
</feature>